<protein>
    <submittedName>
        <fullName evidence="1">Uncharacterized protein</fullName>
    </submittedName>
</protein>
<name>K5BCX8_MYCHD</name>
<accession>K5BCX8</accession>
<dbReference type="PATRIC" id="fig|1122247.3.peg.3998"/>
<dbReference type="STRING" id="1122247.GCA_000379865_01283"/>
<evidence type="ECO:0000313" key="1">
    <source>
        <dbReference type="EMBL" id="EKF21852.1"/>
    </source>
</evidence>
<comment type="caution">
    <text evidence="1">The sequence shown here is derived from an EMBL/GenBank/DDBJ whole genome shotgun (WGS) entry which is preliminary data.</text>
</comment>
<organism evidence="1 2">
    <name type="scientific">Mycolicibacterium hassiacum (strain DSM 44199 / CIP 105218 / JCM 12690 / 3849)</name>
    <name type="common">Mycobacterium hassiacum</name>
    <dbReference type="NCBI Taxonomy" id="1122247"/>
    <lineage>
        <taxon>Bacteria</taxon>
        <taxon>Bacillati</taxon>
        <taxon>Actinomycetota</taxon>
        <taxon>Actinomycetes</taxon>
        <taxon>Mycobacteriales</taxon>
        <taxon>Mycobacteriaceae</taxon>
        <taxon>Mycolicibacterium</taxon>
    </lineage>
</organism>
<gene>
    <name evidence="1" type="ORF">C731_4167</name>
</gene>
<dbReference type="RefSeq" id="WP_005631139.1">
    <property type="nucleotide sequence ID" value="NZ_AMRA01000112.1"/>
</dbReference>
<dbReference type="OrthoDB" id="4631213at2"/>
<dbReference type="eggNOG" id="ENOG5032FJ7">
    <property type="taxonomic scope" value="Bacteria"/>
</dbReference>
<proteinExistence type="predicted"/>
<reference evidence="1 2" key="1">
    <citation type="journal article" date="2012" name="J. Bacteriol.">
        <title>Genome sequence of Mycobacterium hassiacum DSM 44199, a rare source of heat-stable mycobacterial proteins.</title>
        <authorList>
            <person name="Tiago I."/>
            <person name="Maranha A."/>
            <person name="Mendes V."/>
            <person name="Alarico S."/>
            <person name="Moynihan P.J."/>
            <person name="Clarke A.J."/>
            <person name="Macedo-Ribeiro S."/>
            <person name="Pereira P.J."/>
            <person name="Empadinhas N."/>
        </authorList>
    </citation>
    <scope>NUCLEOTIDE SEQUENCE [LARGE SCALE GENOMIC DNA]</scope>
    <source>
        <strain evidence="2">DSM 44199 / CIP 105218 / JCM 12690 / 3849</strain>
    </source>
</reference>
<dbReference type="AlphaFoldDB" id="K5BCX8"/>
<sequence length="81" mass="9108">MSSDKRALIEALESIEAGCAAVSAFPVETLSRTEGRDLLARLDRLDQRLELLRKQLSGRMIAVARARSVWQREPRCEPRSA</sequence>
<evidence type="ECO:0000313" key="2">
    <source>
        <dbReference type="Proteomes" id="UP000006265"/>
    </source>
</evidence>
<dbReference type="Proteomes" id="UP000006265">
    <property type="component" value="Unassembled WGS sequence"/>
</dbReference>
<dbReference type="EMBL" id="AMRA01000112">
    <property type="protein sequence ID" value="EKF21852.1"/>
    <property type="molecule type" value="Genomic_DNA"/>
</dbReference>
<keyword evidence="2" id="KW-1185">Reference proteome</keyword>